<proteinExistence type="predicted"/>
<comment type="caution">
    <text evidence="1">The sequence shown here is derived from an EMBL/GenBank/DDBJ whole genome shotgun (WGS) entry which is preliminary data.</text>
</comment>
<organism evidence="1 2">
    <name type="scientific">Enorma phocaeensis</name>
    <dbReference type="NCBI Taxonomy" id="1871019"/>
    <lineage>
        <taxon>Bacteria</taxon>
        <taxon>Bacillati</taxon>
        <taxon>Actinomycetota</taxon>
        <taxon>Coriobacteriia</taxon>
        <taxon>Coriobacteriales</taxon>
        <taxon>Coriobacteriaceae</taxon>
        <taxon>Enorma</taxon>
    </lineage>
</organism>
<dbReference type="AlphaFoldDB" id="A0A921IUD4"/>
<accession>A0A921IUD4</accession>
<evidence type="ECO:0008006" key="3">
    <source>
        <dbReference type="Google" id="ProtNLM"/>
    </source>
</evidence>
<evidence type="ECO:0000313" key="2">
    <source>
        <dbReference type="Proteomes" id="UP000753256"/>
    </source>
</evidence>
<reference evidence="1" key="1">
    <citation type="journal article" date="2021" name="PeerJ">
        <title>Extensive microbial diversity within the chicken gut microbiome revealed by metagenomics and culture.</title>
        <authorList>
            <person name="Gilroy R."/>
            <person name="Ravi A."/>
            <person name="Getino M."/>
            <person name="Pursley I."/>
            <person name="Horton D.L."/>
            <person name="Alikhan N.F."/>
            <person name="Baker D."/>
            <person name="Gharbi K."/>
            <person name="Hall N."/>
            <person name="Watson M."/>
            <person name="Adriaenssens E.M."/>
            <person name="Foster-Nyarko E."/>
            <person name="Jarju S."/>
            <person name="Secka A."/>
            <person name="Antonio M."/>
            <person name="Oren A."/>
            <person name="Chaudhuri R.R."/>
            <person name="La Ragione R."/>
            <person name="Hildebrand F."/>
            <person name="Pallen M.J."/>
        </authorList>
    </citation>
    <scope>NUCLEOTIDE SEQUENCE</scope>
    <source>
        <strain evidence="1">ChiHjej13B12-9602</strain>
    </source>
</reference>
<gene>
    <name evidence="1" type="ORF">K8V70_04085</name>
</gene>
<dbReference type="EMBL" id="DYUZ01000016">
    <property type="protein sequence ID" value="HJG37030.1"/>
    <property type="molecule type" value="Genomic_DNA"/>
</dbReference>
<sequence length="304" mass="31747">MRIPLDMFAQAVRVGASAKHDSDAPIRVSVYLDESATPFLVETVRDAFVPQTTSALVRVERIAAKPLEPREDTDVALVISCGSVRLQGAVQELLVAGAPVAVIAESSVEAPFIKADTPMLGLIAATDKTYLLETLARWILDRTEKDVAFAANFPFMRIAAVNRIVTSCALANMATGALVFIPGADFPVMTAAQIGMALQLSSIFGYRLELERGYEVAAVIGAGLALRAVARGVCRVLPHGGFIAKAAIAAVGTYGMGRALASIYERGVDYSSINGAIKSLVARVRGAGAAGDGSPASVAVASVR</sequence>
<dbReference type="Proteomes" id="UP000753256">
    <property type="component" value="Unassembled WGS sequence"/>
</dbReference>
<dbReference type="RefSeq" id="WP_273189530.1">
    <property type="nucleotide sequence ID" value="NZ_DYUZ01000016.1"/>
</dbReference>
<reference evidence="1" key="2">
    <citation type="submission" date="2021-09" db="EMBL/GenBank/DDBJ databases">
        <authorList>
            <person name="Gilroy R."/>
        </authorList>
    </citation>
    <scope>NUCLEOTIDE SEQUENCE</scope>
    <source>
        <strain evidence="1">ChiHjej13B12-9602</strain>
    </source>
</reference>
<name>A0A921IUD4_9ACTN</name>
<protein>
    <recommendedName>
        <fullName evidence="3">DUF697 domain-containing protein</fullName>
    </recommendedName>
</protein>
<evidence type="ECO:0000313" key="1">
    <source>
        <dbReference type="EMBL" id="HJG37030.1"/>
    </source>
</evidence>